<dbReference type="EC" id="5.1.99.4" evidence="1"/>
<dbReference type="AlphaFoldDB" id="A0A840R9A9"/>
<dbReference type="RefSeq" id="WP_184465048.1">
    <property type="nucleotide sequence ID" value="NZ_JACHHW010000015.1"/>
</dbReference>
<dbReference type="SUPFAM" id="SSF89796">
    <property type="entry name" value="CoA-transferase family III (CaiB/BaiF)"/>
    <property type="match status" value="1"/>
</dbReference>
<dbReference type="PANTHER" id="PTHR48228">
    <property type="entry name" value="SUCCINYL-COA--D-CITRAMALATE COA-TRANSFERASE"/>
    <property type="match status" value="1"/>
</dbReference>
<gene>
    <name evidence="1" type="ORF">HNQ57_003477</name>
</gene>
<proteinExistence type="predicted"/>
<dbReference type="InterPro" id="IPR044855">
    <property type="entry name" value="CoA-Trfase_III_dom3_sf"/>
</dbReference>
<reference evidence="1 2" key="1">
    <citation type="submission" date="2020-08" db="EMBL/GenBank/DDBJ databases">
        <title>Genomic Encyclopedia of Type Strains, Phase IV (KMG-IV): sequencing the most valuable type-strain genomes for metagenomic binning, comparative biology and taxonomic classification.</title>
        <authorList>
            <person name="Goeker M."/>
        </authorList>
    </citation>
    <scope>NUCLEOTIDE SEQUENCE [LARGE SCALE GENOMIC DNA]</scope>
    <source>
        <strain evidence="1 2">DSM 25701</strain>
    </source>
</reference>
<keyword evidence="2" id="KW-1185">Reference proteome</keyword>
<keyword evidence="1" id="KW-0413">Isomerase</keyword>
<dbReference type="InterPro" id="IPR050509">
    <property type="entry name" value="CoA-transferase_III"/>
</dbReference>
<dbReference type="Pfam" id="PF02515">
    <property type="entry name" value="CoA_transf_3"/>
    <property type="match status" value="1"/>
</dbReference>
<protein>
    <submittedName>
        <fullName evidence="1">Alpha-methylacyl-CoA racemase</fullName>
        <ecNumber evidence="1">5.1.99.4</ecNumber>
    </submittedName>
</protein>
<evidence type="ECO:0000313" key="1">
    <source>
        <dbReference type="EMBL" id="MBB5189174.1"/>
    </source>
</evidence>
<sequence>MGPLTGIKIIEIKGIGPGPYAGMLLADMGAEVTVVERSSTPGGISLPPDFDCNSRGKKSIALNLKTKEGIEALLKLVEQSDAIFEGFRPGVAERLGIGPEVCMARNPKIVYGRITGWGQTGPLAHAAGHDINYISITGSLAAIGREDSPVPPLNLIGDYAGGSHFLVMGMLAALLEAKTSGKGQIIDAAITDGSASLMSMFYSMDALGIWGPKRASNLLDGATHFYDVYKTLDGKFVSIGSIEPQFYAQLIEQLQLNPAEFSGQGNANEWPVLKEKIAAAFKTKTQAQWCDIMEGSDVCFAPVLDYREAVAHPHNIARKTYIEIAGQVQPAPAPRFSRTVSEVQFSPRKAGVDTQSVLADLGYGEDELRELNDLGVLS</sequence>
<dbReference type="Proteomes" id="UP000536640">
    <property type="component" value="Unassembled WGS sequence"/>
</dbReference>
<dbReference type="Gene3D" id="3.40.50.10540">
    <property type="entry name" value="Crotonobetainyl-coa:carnitine coa-transferase, domain 1"/>
    <property type="match status" value="1"/>
</dbReference>
<evidence type="ECO:0000313" key="2">
    <source>
        <dbReference type="Proteomes" id="UP000536640"/>
    </source>
</evidence>
<dbReference type="InterPro" id="IPR003673">
    <property type="entry name" value="CoA-Trfase_fam_III"/>
</dbReference>
<dbReference type="GO" id="GO:0008111">
    <property type="term" value="F:alpha-methylacyl-CoA racemase activity"/>
    <property type="evidence" value="ECO:0007669"/>
    <property type="project" value="UniProtKB-EC"/>
</dbReference>
<dbReference type="InterPro" id="IPR023606">
    <property type="entry name" value="CoA-Trfase_III_dom_1_sf"/>
</dbReference>
<dbReference type="EMBL" id="JACHHW010000015">
    <property type="protein sequence ID" value="MBB5189174.1"/>
    <property type="molecule type" value="Genomic_DNA"/>
</dbReference>
<dbReference type="Gene3D" id="3.30.1540.10">
    <property type="entry name" value="formyl-coa transferase, domain 3"/>
    <property type="match status" value="1"/>
</dbReference>
<organism evidence="1 2">
    <name type="scientific">Zhongshania antarctica</name>
    <dbReference type="NCBI Taxonomy" id="641702"/>
    <lineage>
        <taxon>Bacteria</taxon>
        <taxon>Pseudomonadati</taxon>
        <taxon>Pseudomonadota</taxon>
        <taxon>Gammaproteobacteria</taxon>
        <taxon>Cellvibrionales</taxon>
        <taxon>Spongiibacteraceae</taxon>
        <taxon>Zhongshania</taxon>
    </lineage>
</organism>
<dbReference type="PANTHER" id="PTHR48228:SF5">
    <property type="entry name" value="ALPHA-METHYLACYL-COA RACEMASE"/>
    <property type="match status" value="1"/>
</dbReference>
<accession>A0A840R9A9</accession>
<comment type="caution">
    <text evidence="1">The sequence shown here is derived from an EMBL/GenBank/DDBJ whole genome shotgun (WGS) entry which is preliminary data.</text>
</comment>
<name>A0A840R9A9_9GAMM</name>